<sequence length="440" mass="46175">MFGRSIGLATSSCVASVCLVVACGGDDQRAETFGSDGVNSLTSFGDTATESGESDGSDDPSGDGDGDPSGDGDGEACGEAGTEVDRFIWIANSGEGTVSKIDTDNGVELGRYIVRPDSAGSPSRTSVNRRGDVAVANRLGGVTMIRASEADCVEQNGTPGIQTSTGAGDVLAWGQDECVAWHTPLPHGDNRPVAWTAGYADPDTCDWYDLDVWTAWSDGALGTAAVALLDGDDGTIIQQVAIPDLPESWPGWFGFYGGAVDSDDNMWLSQLQGGWLVKVSRSDFSYTPYTVPPEGGYGMTVTPDGYVWLCGRSTHRLNPASGMWTSVGHFVEPDSIHTGGCMGDGEDLLWRGAYGQIMAIDTETLTVAKQINVAQPDDDFIWGVAVDFDGFVWAIPRNGTRAYKVSPETESVALTVDGLVAAYTYSDMTGFALSGVGAIP</sequence>
<dbReference type="PROSITE" id="PS51257">
    <property type="entry name" value="PROKAR_LIPOPROTEIN"/>
    <property type="match status" value="1"/>
</dbReference>
<feature type="compositionally biased region" description="Acidic residues" evidence="1">
    <location>
        <begin position="52"/>
        <end position="76"/>
    </location>
</feature>
<dbReference type="Gene3D" id="2.130.10.10">
    <property type="entry name" value="YVTN repeat-like/Quinoprotein amine dehydrogenase"/>
    <property type="match status" value="1"/>
</dbReference>
<dbReference type="SUPFAM" id="SSF101898">
    <property type="entry name" value="NHL repeat"/>
    <property type="match status" value="1"/>
</dbReference>
<evidence type="ECO:0000256" key="1">
    <source>
        <dbReference type="SAM" id="MobiDB-lite"/>
    </source>
</evidence>
<reference evidence="2 3" key="1">
    <citation type="submission" date="2018-03" db="EMBL/GenBank/DDBJ databases">
        <title>Draft Genome Sequences of the Obligatory Marine Myxobacteria Enhygromyxa salina SWB007.</title>
        <authorList>
            <person name="Poehlein A."/>
            <person name="Moghaddam J.A."/>
            <person name="Harms H."/>
            <person name="Alanjari M."/>
            <person name="Koenig G.M."/>
            <person name="Daniel R."/>
            <person name="Schaeberle T.F."/>
        </authorList>
    </citation>
    <scope>NUCLEOTIDE SEQUENCE [LARGE SCALE GENOMIC DNA]</scope>
    <source>
        <strain evidence="2 3">SWB007</strain>
    </source>
</reference>
<proteinExistence type="predicted"/>
<gene>
    <name evidence="2" type="ORF">ENSA7_50520</name>
</gene>
<dbReference type="Proteomes" id="UP000238823">
    <property type="component" value="Unassembled WGS sequence"/>
</dbReference>
<comment type="caution">
    <text evidence="2">The sequence shown here is derived from an EMBL/GenBank/DDBJ whole genome shotgun (WGS) entry which is preliminary data.</text>
</comment>
<dbReference type="OrthoDB" id="5378341at2"/>
<protein>
    <recommendedName>
        <fullName evidence="4">Methionine ABC transporter ATP-binding protein</fullName>
    </recommendedName>
</protein>
<feature type="region of interest" description="Disordered" evidence="1">
    <location>
        <begin position="34"/>
        <end position="78"/>
    </location>
</feature>
<feature type="compositionally biased region" description="Polar residues" evidence="1">
    <location>
        <begin position="37"/>
        <end position="49"/>
    </location>
</feature>
<evidence type="ECO:0008006" key="4">
    <source>
        <dbReference type="Google" id="ProtNLM"/>
    </source>
</evidence>
<name>A0A2S9YIG9_9BACT</name>
<dbReference type="RefSeq" id="WP_106091946.1">
    <property type="nucleotide sequence ID" value="NZ_PVNL01000101.1"/>
</dbReference>
<evidence type="ECO:0000313" key="3">
    <source>
        <dbReference type="Proteomes" id="UP000238823"/>
    </source>
</evidence>
<evidence type="ECO:0000313" key="2">
    <source>
        <dbReference type="EMBL" id="PRQ04879.1"/>
    </source>
</evidence>
<dbReference type="EMBL" id="PVNL01000101">
    <property type="protein sequence ID" value="PRQ04879.1"/>
    <property type="molecule type" value="Genomic_DNA"/>
</dbReference>
<dbReference type="AlphaFoldDB" id="A0A2S9YIG9"/>
<accession>A0A2S9YIG9</accession>
<dbReference type="InterPro" id="IPR015943">
    <property type="entry name" value="WD40/YVTN_repeat-like_dom_sf"/>
</dbReference>
<organism evidence="2 3">
    <name type="scientific">Enhygromyxa salina</name>
    <dbReference type="NCBI Taxonomy" id="215803"/>
    <lineage>
        <taxon>Bacteria</taxon>
        <taxon>Pseudomonadati</taxon>
        <taxon>Myxococcota</taxon>
        <taxon>Polyangia</taxon>
        <taxon>Nannocystales</taxon>
        <taxon>Nannocystaceae</taxon>
        <taxon>Enhygromyxa</taxon>
    </lineage>
</organism>